<keyword evidence="16" id="KW-1185">Reference proteome</keyword>
<keyword evidence="8 11" id="KW-0106">Calcium</keyword>
<evidence type="ECO:0000256" key="5">
    <source>
        <dbReference type="ARBA" id="ARBA00022723"/>
    </source>
</evidence>
<comment type="cofactor">
    <cofactor evidence="2 11">
        <name>Ca(2+)</name>
        <dbReference type="ChEBI" id="CHEBI:29108"/>
    </cofactor>
</comment>
<evidence type="ECO:0000256" key="2">
    <source>
        <dbReference type="ARBA" id="ARBA00001913"/>
    </source>
</evidence>
<feature type="domain" description="PLD phosphodiesterase" evidence="14">
    <location>
        <begin position="375"/>
        <end position="410"/>
    </location>
</feature>
<dbReference type="PROSITE" id="PS50004">
    <property type="entry name" value="C2"/>
    <property type="match status" value="1"/>
</dbReference>
<keyword evidence="6" id="KW-0677">Repeat</keyword>
<dbReference type="PANTHER" id="PTHR18896">
    <property type="entry name" value="PHOSPHOLIPASE D"/>
    <property type="match status" value="1"/>
</dbReference>
<evidence type="ECO:0000256" key="7">
    <source>
        <dbReference type="ARBA" id="ARBA00022801"/>
    </source>
</evidence>
<gene>
    <name evidence="15" type="ORF">TRITD_1Bv1G115310</name>
</gene>
<dbReference type="InterPro" id="IPR035892">
    <property type="entry name" value="C2_domain_sf"/>
</dbReference>
<dbReference type="EC" id="3.1.4.4" evidence="4 11"/>
<keyword evidence="10" id="KW-0443">Lipid metabolism</keyword>
<dbReference type="Gene3D" id="3.30.870.10">
    <property type="entry name" value="Endonuclease Chain A"/>
    <property type="match status" value="2"/>
</dbReference>
<dbReference type="InterPro" id="IPR015679">
    <property type="entry name" value="PLipase_D_fam"/>
</dbReference>
<dbReference type="Proteomes" id="UP000324705">
    <property type="component" value="Chromosome 1B"/>
</dbReference>
<feature type="domain" description="C2" evidence="13">
    <location>
        <begin position="45"/>
        <end position="175"/>
    </location>
</feature>
<keyword evidence="9 11" id="KW-0442">Lipid degradation</keyword>
<comment type="catalytic activity">
    <reaction evidence="1 11">
        <text>a 1,2-diacyl-sn-glycero-3-phosphocholine + H2O = a 1,2-diacyl-sn-glycero-3-phosphate + choline + H(+)</text>
        <dbReference type="Rhea" id="RHEA:14445"/>
        <dbReference type="ChEBI" id="CHEBI:15354"/>
        <dbReference type="ChEBI" id="CHEBI:15377"/>
        <dbReference type="ChEBI" id="CHEBI:15378"/>
        <dbReference type="ChEBI" id="CHEBI:57643"/>
        <dbReference type="ChEBI" id="CHEBI:58608"/>
        <dbReference type="EC" id="3.1.4.4"/>
    </reaction>
</comment>
<dbReference type="SUPFAM" id="SSF56024">
    <property type="entry name" value="Phospholipase D/nuclease"/>
    <property type="match status" value="2"/>
</dbReference>
<evidence type="ECO:0000259" key="14">
    <source>
        <dbReference type="PROSITE" id="PS50035"/>
    </source>
</evidence>
<feature type="compositionally biased region" description="Low complexity" evidence="12">
    <location>
        <begin position="12"/>
        <end position="25"/>
    </location>
</feature>
<evidence type="ECO:0000256" key="11">
    <source>
        <dbReference type="PIRNR" id="PIRNR036470"/>
    </source>
</evidence>
<protein>
    <recommendedName>
        <fullName evidence="4 11">Phospholipase D</fullName>
        <ecNumber evidence="4 11">3.1.4.4</ecNumber>
    </recommendedName>
</protein>
<sequence length="709" mass="79276">MHLSARHDYTQAPVSSPSVLPPSASFSNSGGMQMVPYGTVAGGAQHGSMRASLKVVLLHGSLDIWVHEAKNLPNKDMFSKRVSELLSVGGKSNAKMTSDPYVTIQVSYATVARTYVVSNSENPVWAQNFNVPVGHEAAEVEFVVKDSDVFGAQLIGTVAIPAENLLSGDRIEGVYPVLEPNGKPCAPGAVLQLSIQYIPVARLTMYHHGVIAGPDCLGVPNTYFPLRRGMRVTLYQDAHVPDGSLPDIWLDHGLRYQHGQCWRDMYNAISQARRLIYIVGWSVFHTIDLIRDGAEKAPSLGDLLKMKSQEGVRVLLLVWDDPTSRSILGFKMDGFMGTRDEETRRFFKHSSVQVLLCPRSAGKRHSWVKQQETGTIFTHHQKTVIVDADAGNYRRKIIAFVGGLDLCGGRYDTPGHPLFQTLQTSHKEDYYNPNFAAVDASGPREPWHDLHSRIDGPAAYDVLKNFEERWLKASKRHGIKKLGKSNDDALLKIERIHDIVNIADAIYFSDNDPETWHVQVFRSIDSNSAKGFPKDPRVATMKNLVCGKNVLIDMSIHTAYVNAIRAAQHFIYIENQYFIGSSFNWDSNKDIGANNLVPIEIALKIANKIKAKERFSTYIVVPMWPEGNPTGAPTQRILYWQNKTMQMMYETIYRALKEVGLDDIYEPQDYLNFFCLGNREIGDSPSTPSTANNPQHQSVSFFLPLALCR</sequence>
<dbReference type="PROSITE" id="PS50035">
    <property type="entry name" value="PLD"/>
    <property type="match status" value="1"/>
</dbReference>
<dbReference type="Gene3D" id="2.60.40.150">
    <property type="entry name" value="C2 domain"/>
    <property type="match status" value="1"/>
</dbReference>
<evidence type="ECO:0000256" key="8">
    <source>
        <dbReference type="ARBA" id="ARBA00022837"/>
    </source>
</evidence>
<dbReference type="SMART" id="SM00239">
    <property type="entry name" value="C2"/>
    <property type="match status" value="1"/>
</dbReference>
<dbReference type="PIRSF" id="PIRSF036470">
    <property type="entry name" value="PLD_plant"/>
    <property type="match status" value="1"/>
</dbReference>
<organism evidence="15 16">
    <name type="scientific">Triticum turgidum subsp. durum</name>
    <name type="common">Durum wheat</name>
    <name type="synonym">Triticum durum</name>
    <dbReference type="NCBI Taxonomy" id="4567"/>
    <lineage>
        <taxon>Eukaryota</taxon>
        <taxon>Viridiplantae</taxon>
        <taxon>Streptophyta</taxon>
        <taxon>Embryophyta</taxon>
        <taxon>Tracheophyta</taxon>
        <taxon>Spermatophyta</taxon>
        <taxon>Magnoliopsida</taxon>
        <taxon>Liliopsida</taxon>
        <taxon>Poales</taxon>
        <taxon>Poaceae</taxon>
        <taxon>BOP clade</taxon>
        <taxon>Pooideae</taxon>
        <taxon>Triticodae</taxon>
        <taxon>Triticeae</taxon>
        <taxon>Triticinae</taxon>
        <taxon>Triticum</taxon>
    </lineage>
</organism>
<evidence type="ECO:0000256" key="1">
    <source>
        <dbReference type="ARBA" id="ARBA00000798"/>
    </source>
</evidence>
<dbReference type="FunFam" id="3.30.870.10:FF:000025">
    <property type="entry name" value="Phospholipase D delta"/>
    <property type="match status" value="1"/>
</dbReference>
<dbReference type="Pfam" id="PF00614">
    <property type="entry name" value="PLDc"/>
    <property type="match status" value="1"/>
</dbReference>
<dbReference type="InterPro" id="IPR001736">
    <property type="entry name" value="PLipase_D/transphosphatidylase"/>
</dbReference>
<dbReference type="AlphaFoldDB" id="A0A9R0V9G1"/>
<evidence type="ECO:0000313" key="16">
    <source>
        <dbReference type="Proteomes" id="UP000324705"/>
    </source>
</evidence>
<evidence type="ECO:0000256" key="12">
    <source>
        <dbReference type="SAM" id="MobiDB-lite"/>
    </source>
</evidence>
<name>A0A9R0V9G1_TRITD</name>
<evidence type="ECO:0000256" key="4">
    <source>
        <dbReference type="ARBA" id="ARBA00012027"/>
    </source>
</evidence>
<evidence type="ECO:0000256" key="10">
    <source>
        <dbReference type="ARBA" id="ARBA00023098"/>
    </source>
</evidence>
<evidence type="ECO:0000259" key="13">
    <source>
        <dbReference type="PROSITE" id="PS50004"/>
    </source>
</evidence>
<keyword evidence="7 11" id="KW-0378">Hydrolase</keyword>
<reference evidence="15 16" key="1">
    <citation type="submission" date="2017-09" db="EMBL/GenBank/DDBJ databases">
        <authorList>
            <consortium name="International Durum Wheat Genome Sequencing Consortium (IDWGSC)"/>
            <person name="Milanesi L."/>
        </authorList>
    </citation>
    <scope>NUCLEOTIDE SEQUENCE [LARGE SCALE GENOMIC DNA]</scope>
    <source>
        <strain evidence="16">cv. Svevo</strain>
    </source>
</reference>
<dbReference type="GO" id="GO:0005886">
    <property type="term" value="C:plasma membrane"/>
    <property type="evidence" value="ECO:0007669"/>
    <property type="project" value="TreeGrafter"/>
</dbReference>
<dbReference type="CDD" id="cd04015">
    <property type="entry name" value="C2_plant_PLD"/>
    <property type="match status" value="1"/>
</dbReference>
<feature type="region of interest" description="Disordered" evidence="12">
    <location>
        <begin position="1"/>
        <end position="25"/>
    </location>
</feature>
<evidence type="ECO:0000256" key="3">
    <source>
        <dbReference type="ARBA" id="ARBA00010683"/>
    </source>
</evidence>
<dbReference type="InterPro" id="IPR000008">
    <property type="entry name" value="C2_dom"/>
</dbReference>
<dbReference type="SUPFAM" id="SSF49562">
    <property type="entry name" value="C2 domain (Calcium/lipid-binding domain, CaLB)"/>
    <property type="match status" value="1"/>
</dbReference>
<accession>A0A9R0V9G1</accession>
<dbReference type="Gramene" id="TRITD1Bv1G115310.4">
    <property type="protein sequence ID" value="TRITD1Bv1G115310.4"/>
    <property type="gene ID" value="TRITD1Bv1G115310"/>
</dbReference>
<keyword evidence="5" id="KW-0479">Metal-binding</keyword>
<dbReference type="GO" id="GO:0009395">
    <property type="term" value="P:phospholipid catabolic process"/>
    <property type="evidence" value="ECO:0007669"/>
    <property type="project" value="TreeGrafter"/>
</dbReference>
<dbReference type="Pfam" id="PF00168">
    <property type="entry name" value="C2"/>
    <property type="match status" value="1"/>
</dbReference>
<dbReference type="GO" id="GO:0005509">
    <property type="term" value="F:calcium ion binding"/>
    <property type="evidence" value="ECO:0007669"/>
    <property type="project" value="InterPro"/>
</dbReference>
<dbReference type="EMBL" id="LT934112">
    <property type="protein sequence ID" value="VAH17072.1"/>
    <property type="molecule type" value="Genomic_DNA"/>
</dbReference>
<evidence type="ECO:0000256" key="6">
    <source>
        <dbReference type="ARBA" id="ARBA00022737"/>
    </source>
</evidence>
<evidence type="ECO:0000256" key="9">
    <source>
        <dbReference type="ARBA" id="ARBA00022963"/>
    </source>
</evidence>
<proteinExistence type="inferred from homology"/>
<evidence type="ECO:0000313" key="15">
    <source>
        <dbReference type="EMBL" id="VAH17072.1"/>
    </source>
</evidence>
<comment type="function">
    <text evidence="11">Hydrolyzes glycerol-phospholipids at the terminal phosphodiesteric bond.</text>
</comment>
<dbReference type="GO" id="GO:0046470">
    <property type="term" value="P:phosphatidylcholine metabolic process"/>
    <property type="evidence" value="ECO:0007669"/>
    <property type="project" value="InterPro"/>
</dbReference>
<dbReference type="InterPro" id="IPR011402">
    <property type="entry name" value="PLipase_D_pln"/>
</dbReference>
<comment type="similarity">
    <text evidence="3 11">Belongs to the phospholipase D family. C2-PLD subfamily.</text>
</comment>
<dbReference type="GO" id="GO:0004630">
    <property type="term" value="F:phospholipase D activity"/>
    <property type="evidence" value="ECO:0007669"/>
    <property type="project" value="UniProtKB-EC"/>
</dbReference>
<dbReference type="PANTHER" id="PTHR18896:SF65">
    <property type="entry name" value="PHOSPHOLIPASE D BETA 1"/>
    <property type="match status" value="1"/>
</dbReference>